<dbReference type="Proteomes" id="UP001327957">
    <property type="component" value="Unassembled WGS sequence"/>
</dbReference>
<feature type="compositionally biased region" description="Low complexity" evidence="1">
    <location>
        <begin position="46"/>
        <end position="64"/>
    </location>
</feature>
<dbReference type="EMBL" id="JASAOK010000039">
    <property type="protein sequence ID" value="KAK6217163.1"/>
    <property type="molecule type" value="Genomic_DNA"/>
</dbReference>
<organism evidence="2 3">
    <name type="scientific">Colletotrichum tabaci</name>
    <dbReference type="NCBI Taxonomy" id="1209068"/>
    <lineage>
        <taxon>Eukaryota</taxon>
        <taxon>Fungi</taxon>
        <taxon>Dikarya</taxon>
        <taxon>Ascomycota</taxon>
        <taxon>Pezizomycotina</taxon>
        <taxon>Sordariomycetes</taxon>
        <taxon>Hypocreomycetidae</taxon>
        <taxon>Glomerellales</taxon>
        <taxon>Glomerellaceae</taxon>
        <taxon>Colletotrichum</taxon>
        <taxon>Colletotrichum destructivum species complex</taxon>
    </lineage>
</organism>
<sequence>MPQRSASSAATASNGGSVAYHGAAPMMDAYYQSPMEIPERLLSVAAGTSTGRTTSSSRRQAQQALATWDTQWHQAGQSS</sequence>
<proteinExistence type="predicted"/>
<feature type="region of interest" description="Disordered" evidence="1">
    <location>
        <begin position="46"/>
        <end position="79"/>
    </location>
</feature>
<accession>A0AAV9TAX0</accession>
<keyword evidence="3" id="KW-1185">Reference proteome</keyword>
<dbReference type="AlphaFoldDB" id="A0AAV9TAX0"/>
<feature type="compositionally biased region" description="Polar residues" evidence="1">
    <location>
        <begin position="68"/>
        <end position="79"/>
    </location>
</feature>
<feature type="region of interest" description="Disordered" evidence="1">
    <location>
        <begin position="1"/>
        <end position="20"/>
    </location>
</feature>
<name>A0AAV9TAX0_9PEZI</name>
<reference evidence="2 3" key="1">
    <citation type="submission" date="2023-04" db="EMBL/GenBank/DDBJ databases">
        <title>Colletotrichum tabacum stain YC1 causing leaf anthracnose on Nicotiana tabacum(L.) cv.</title>
        <authorList>
            <person name="Ji Z."/>
            <person name="Wang M."/>
            <person name="Zhang J."/>
            <person name="Wang N."/>
            <person name="Zhou Z."/>
        </authorList>
    </citation>
    <scope>NUCLEOTIDE SEQUENCE [LARGE SCALE GENOMIC DNA]</scope>
    <source>
        <strain evidence="2 3">YC1</strain>
    </source>
</reference>
<protein>
    <submittedName>
        <fullName evidence="2">Uncharacterized protein</fullName>
    </submittedName>
</protein>
<comment type="caution">
    <text evidence="2">The sequence shown here is derived from an EMBL/GenBank/DDBJ whole genome shotgun (WGS) entry which is preliminary data.</text>
</comment>
<evidence type="ECO:0000256" key="1">
    <source>
        <dbReference type="SAM" id="MobiDB-lite"/>
    </source>
</evidence>
<gene>
    <name evidence="2" type="ORF">QIS74_07277</name>
</gene>
<evidence type="ECO:0000313" key="2">
    <source>
        <dbReference type="EMBL" id="KAK6217163.1"/>
    </source>
</evidence>
<evidence type="ECO:0000313" key="3">
    <source>
        <dbReference type="Proteomes" id="UP001327957"/>
    </source>
</evidence>
<feature type="compositionally biased region" description="Low complexity" evidence="1">
    <location>
        <begin position="1"/>
        <end position="19"/>
    </location>
</feature>